<dbReference type="AlphaFoldDB" id="A0A8J7HK98"/>
<evidence type="ECO:0000313" key="1">
    <source>
        <dbReference type="EMBL" id="MBH8554193.1"/>
    </source>
</evidence>
<dbReference type="Pfam" id="PF13551">
    <property type="entry name" value="HTH_29"/>
    <property type="match status" value="1"/>
</dbReference>
<name>A0A8J7HK98_9CYAN</name>
<feature type="non-terminal residue" evidence="1">
    <location>
        <position position="115"/>
    </location>
</feature>
<proteinExistence type="predicted"/>
<sequence>MAGVTKVKIEESAEELRELLKKQKTALGKERIQALYLLKIGQVRTIQDLVVVLGRGSATVQRWFKAYTELGIASLVSRKKGSGRPPIIKSDIREQLSKELEDPQGFKSYEEIRTW</sequence>
<comment type="caution">
    <text evidence="1">The sequence shown here is derived from an EMBL/GenBank/DDBJ whole genome shotgun (WGS) entry which is preliminary data.</text>
</comment>
<dbReference type="RefSeq" id="WP_214440442.1">
    <property type="nucleotide sequence ID" value="NZ_JAECZB010000064.1"/>
</dbReference>
<evidence type="ECO:0000313" key="2">
    <source>
        <dbReference type="Proteomes" id="UP000599391"/>
    </source>
</evidence>
<protein>
    <submittedName>
        <fullName evidence="1">Helix-turn-helix domain-containing protein</fullName>
    </submittedName>
</protein>
<organism evidence="1 2">
    <name type="scientific">Atlanticothrix silvestris CENA357</name>
    <dbReference type="NCBI Taxonomy" id="1725252"/>
    <lineage>
        <taxon>Bacteria</taxon>
        <taxon>Bacillati</taxon>
        <taxon>Cyanobacteriota</taxon>
        <taxon>Cyanophyceae</taxon>
        <taxon>Nostocales</taxon>
        <taxon>Nodulariaceae</taxon>
        <taxon>Atlanticothrix</taxon>
        <taxon>Atlanticothrix silvestris</taxon>
    </lineage>
</organism>
<dbReference type="Proteomes" id="UP000599391">
    <property type="component" value="Unassembled WGS sequence"/>
</dbReference>
<gene>
    <name evidence="1" type="ORF">I8751_17845</name>
</gene>
<accession>A0A8J7HK98</accession>
<dbReference type="EMBL" id="JAECZB010000064">
    <property type="protein sequence ID" value="MBH8554193.1"/>
    <property type="molecule type" value="Genomic_DNA"/>
</dbReference>
<reference evidence="1 2" key="1">
    <citation type="journal article" date="2021" name="Int. J. Syst. Evol. Microbiol.">
        <title>Amazonocrinis nigriterrae gen. nov., sp. nov., Atlanticothrix silvestris gen. nov., sp. nov. and Dendronalium phyllosphericum gen. nov., sp. nov., nostocacean cyanobacteria from Brazilian environments.</title>
        <authorList>
            <person name="Alvarenga D.O."/>
            <person name="Andreote A.P.D."/>
            <person name="Branco L.H.Z."/>
            <person name="Delbaje E."/>
            <person name="Cruz R.B."/>
            <person name="Varani A.M."/>
            <person name="Fiore M.F."/>
        </authorList>
    </citation>
    <scope>NUCLEOTIDE SEQUENCE [LARGE SCALE GENOMIC DNA]</scope>
    <source>
        <strain evidence="1 2">CENA357</strain>
    </source>
</reference>
<keyword evidence="2" id="KW-1185">Reference proteome</keyword>